<evidence type="ECO:0000259" key="2">
    <source>
        <dbReference type="PROSITE" id="PS50164"/>
    </source>
</evidence>
<dbReference type="InterPro" id="IPR050190">
    <property type="entry name" value="UPF0213_domain"/>
</dbReference>
<keyword evidence="4" id="KW-1185">Reference proteome</keyword>
<dbReference type="PANTHER" id="PTHR34477">
    <property type="entry name" value="UPF0213 PROTEIN YHBQ"/>
    <property type="match status" value="1"/>
</dbReference>
<dbReference type="InterPro" id="IPR035901">
    <property type="entry name" value="GIY-YIG_endonuc_sf"/>
</dbReference>
<dbReference type="CDD" id="cd10456">
    <property type="entry name" value="GIY-YIG_UPF0213"/>
    <property type="match status" value="1"/>
</dbReference>
<accession>A0A926E8W7</accession>
<dbReference type="PANTHER" id="PTHR34477:SF1">
    <property type="entry name" value="UPF0213 PROTEIN YHBQ"/>
    <property type="match status" value="1"/>
</dbReference>
<evidence type="ECO:0000313" key="4">
    <source>
        <dbReference type="Proteomes" id="UP000610862"/>
    </source>
</evidence>
<dbReference type="RefSeq" id="WP_177267821.1">
    <property type="nucleotide sequence ID" value="NZ_JACRTA010000001.1"/>
</dbReference>
<dbReference type="PROSITE" id="PS50164">
    <property type="entry name" value="GIY_YIG"/>
    <property type="match status" value="1"/>
</dbReference>
<feature type="domain" description="GIY-YIG" evidence="2">
    <location>
        <begin position="15"/>
        <end position="90"/>
    </location>
</feature>
<proteinExistence type="inferred from homology"/>
<dbReference type="InterPro" id="IPR000305">
    <property type="entry name" value="GIY-YIG_endonuc"/>
</dbReference>
<reference evidence="3" key="1">
    <citation type="submission" date="2020-08" db="EMBL/GenBank/DDBJ databases">
        <title>Genome public.</title>
        <authorList>
            <person name="Liu C."/>
            <person name="Sun Q."/>
        </authorList>
    </citation>
    <scope>NUCLEOTIDE SEQUENCE</scope>
    <source>
        <strain evidence="3">NSJ-24</strain>
    </source>
</reference>
<dbReference type="Pfam" id="PF01541">
    <property type="entry name" value="GIY-YIG"/>
    <property type="match status" value="1"/>
</dbReference>
<evidence type="ECO:0000256" key="1">
    <source>
        <dbReference type="ARBA" id="ARBA00007435"/>
    </source>
</evidence>
<organism evidence="3 4">
    <name type="scientific">Lentihominibacter hominis</name>
    <dbReference type="NCBI Taxonomy" id="2763645"/>
    <lineage>
        <taxon>Bacteria</taxon>
        <taxon>Bacillati</taxon>
        <taxon>Bacillota</taxon>
        <taxon>Clostridia</taxon>
        <taxon>Peptostreptococcales</taxon>
        <taxon>Anaerovoracaceae</taxon>
        <taxon>Lentihominibacter</taxon>
    </lineage>
</organism>
<protein>
    <submittedName>
        <fullName evidence="3">GIY-YIG nuclease family protein</fullName>
    </submittedName>
</protein>
<comment type="similarity">
    <text evidence="1">Belongs to the UPF0213 family.</text>
</comment>
<sequence>MDKTKENKAKNKSFSRPCVYILRCGDGTFYTGWSNDFNKRLSAHRDGKGAKYTKGRGPLCPVYLEYFPDKISAMKREAAIKKMSRLKKTKLLNSSKNLLKKS</sequence>
<dbReference type="EMBL" id="JACRTA010000001">
    <property type="protein sequence ID" value="MBC8567756.1"/>
    <property type="molecule type" value="Genomic_DNA"/>
</dbReference>
<dbReference type="Proteomes" id="UP000610862">
    <property type="component" value="Unassembled WGS sequence"/>
</dbReference>
<dbReference type="AlphaFoldDB" id="A0A926E8W7"/>
<dbReference type="SUPFAM" id="SSF82771">
    <property type="entry name" value="GIY-YIG endonuclease"/>
    <property type="match status" value="1"/>
</dbReference>
<evidence type="ECO:0000313" key="3">
    <source>
        <dbReference type="EMBL" id="MBC8567756.1"/>
    </source>
</evidence>
<gene>
    <name evidence="3" type="ORF">H8692_03130</name>
</gene>
<dbReference type="Gene3D" id="3.40.1440.10">
    <property type="entry name" value="GIY-YIG endonuclease"/>
    <property type="match status" value="1"/>
</dbReference>
<name>A0A926E8W7_9FIRM</name>
<comment type="caution">
    <text evidence="3">The sequence shown here is derived from an EMBL/GenBank/DDBJ whole genome shotgun (WGS) entry which is preliminary data.</text>
</comment>